<dbReference type="SUPFAM" id="SSF54236">
    <property type="entry name" value="Ubiquitin-like"/>
    <property type="match status" value="1"/>
</dbReference>
<organism evidence="2 3">
    <name type="scientific">Prorocentrum cordatum</name>
    <dbReference type="NCBI Taxonomy" id="2364126"/>
    <lineage>
        <taxon>Eukaryota</taxon>
        <taxon>Sar</taxon>
        <taxon>Alveolata</taxon>
        <taxon>Dinophyceae</taxon>
        <taxon>Prorocentrales</taxon>
        <taxon>Prorocentraceae</taxon>
        <taxon>Prorocentrum</taxon>
    </lineage>
</organism>
<evidence type="ECO:0000259" key="1">
    <source>
        <dbReference type="PROSITE" id="PS50053"/>
    </source>
</evidence>
<proteinExistence type="predicted"/>
<name>A0ABN9S8R6_9DINO</name>
<dbReference type="Pfam" id="PF00240">
    <property type="entry name" value="ubiquitin"/>
    <property type="match status" value="1"/>
</dbReference>
<evidence type="ECO:0000313" key="2">
    <source>
        <dbReference type="EMBL" id="CAK0827466.1"/>
    </source>
</evidence>
<keyword evidence="3" id="KW-1185">Reference proteome</keyword>
<comment type="caution">
    <text evidence="2">The sequence shown here is derived from an EMBL/GenBank/DDBJ whole genome shotgun (WGS) entry which is preliminary data.</text>
</comment>
<dbReference type="EMBL" id="CAUYUJ010009696">
    <property type="protein sequence ID" value="CAK0827466.1"/>
    <property type="molecule type" value="Genomic_DNA"/>
</dbReference>
<evidence type="ECO:0000313" key="3">
    <source>
        <dbReference type="Proteomes" id="UP001189429"/>
    </source>
</evidence>
<protein>
    <recommendedName>
        <fullName evidence="1">Ubiquitin-like domain-containing protein</fullName>
    </recommendedName>
</protein>
<dbReference type="Proteomes" id="UP001189429">
    <property type="component" value="Unassembled WGS sequence"/>
</dbReference>
<dbReference type="InterPro" id="IPR029071">
    <property type="entry name" value="Ubiquitin-like_domsf"/>
</dbReference>
<reference evidence="2" key="1">
    <citation type="submission" date="2023-10" db="EMBL/GenBank/DDBJ databases">
        <authorList>
            <person name="Chen Y."/>
            <person name="Shah S."/>
            <person name="Dougan E. K."/>
            <person name="Thang M."/>
            <person name="Chan C."/>
        </authorList>
    </citation>
    <scope>NUCLEOTIDE SEQUENCE [LARGE SCALE GENOMIC DNA]</scope>
</reference>
<dbReference type="InterPro" id="IPR000626">
    <property type="entry name" value="Ubiquitin-like_dom"/>
</dbReference>
<dbReference type="PROSITE" id="PS50053">
    <property type="entry name" value="UBIQUITIN_2"/>
    <property type="match status" value="1"/>
</dbReference>
<accession>A0ABN9S8R6</accession>
<feature type="domain" description="Ubiquitin-like" evidence="1">
    <location>
        <begin position="7"/>
        <end position="75"/>
    </location>
</feature>
<gene>
    <name evidence="2" type="ORF">PCOR1329_LOCUS26993</name>
</gene>
<dbReference type="Gene3D" id="3.10.20.90">
    <property type="entry name" value="Phosphatidylinositol 3-kinase Catalytic Subunit, Chain A, domain 1"/>
    <property type="match status" value="1"/>
</dbReference>
<sequence>MSEDGPAVVQFRVIGENFDLEFESEMAIRDVKKIVAEESGIQPEHMRLLYKGRLLKDALTLEQEGYDAAEPVNVLYTAGHTALVGGSQKQEFWFVFVAVAFATHGVWKHTLAQNCALVLRFRSPWALFRCRQACQFIVLFVQFISAPGDSQPI</sequence>